<dbReference type="AlphaFoldDB" id="A0A0E9W483"/>
<reference evidence="1" key="1">
    <citation type="submission" date="2014-11" db="EMBL/GenBank/DDBJ databases">
        <authorList>
            <person name="Amaro Gonzalez C."/>
        </authorList>
    </citation>
    <scope>NUCLEOTIDE SEQUENCE</scope>
</reference>
<reference evidence="1" key="2">
    <citation type="journal article" date="2015" name="Fish Shellfish Immunol.">
        <title>Early steps in the European eel (Anguilla anguilla)-Vibrio vulnificus interaction in the gills: Role of the RtxA13 toxin.</title>
        <authorList>
            <person name="Callol A."/>
            <person name="Pajuelo D."/>
            <person name="Ebbesson L."/>
            <person name="Teles M."/>
            <person name="MacKenzie S."/>
            <person name="Amaro C."/>
        </authorList>
    </citation>
    <scope>NUCLEOTIDE SEQUENCE</scope>
</reference>
<protein>
    <submittedName>
        <fullName evidence="1">Uncharacterized protein</fullName>
    </submittedName>
</protein>
<dbReference type="EMBL" id="GBXM01024202">
    <property type="protein sequence ID" value="JAH84375.1"/>
    <property type="molecule type" value="Transcribed_RNA"/>
</dbReference>
<sequence>MDMILNSIDLIICEKSTHKFRFIDTV</sequence>
<accession>A0A0E9W483</accession>
<organism evidence="1">
    <name type="scientific">Anguilla anguilla</name>
    <name type="common">European freshwater eel</name>
    <name type="synonym">Muraena anguilla</name>
    <dbReference type="NCBI Taxonomy" id="7936"/>
    <lineage>
        <taxon>Eukaryota</taxon>
        <taxon>Metazoa</taxon>
        <taxon>Chordata</taxon>
        <taxon>Craniata</taxon>
        <taxon>Vertebrata</taxon>
        <taxon>Euteleostomi</taxon>
        <taxon>Actinopterygii</taxon>
        <taxon>Neopterygii</taxon>
        <taxon>Teleostei</taxon>
        <taxon>Anguilliformes</taxon>
        <taxon>Anguillidae</taxon>
        <taxon>Anguilla</taxon>
    </lineage>
</organism>
<proteinExistence type="predicted"/>
<evidence type="ECO:0000313" key="1">
    <source>
        <dbReference type="EMBL" id="JAH84375.1"/>
    </source>
</evidence>
<name>A0A0E9W483_ANGAN</name>